<name>A0A1U7JK25_9HYPH</name>
<organism evidence="1 2">
    <name type="scientific">Pseudovibrio exalbescens</name>
    <dbReference type="NCBI Taxonomy" id="197461"/>
    <lineage>
        <taxon>Bacteria</taxon>
        <taxon>Pseudomonadati</taxon>
        <taxon>Pseudomonadota</taxon>
        <taxon>Alphaproteobacteria</taxon>
        <taxon>Hyphomicrobiales</taxon>
        <taxon>Stappiaceae</taxon>
        <taxon>Pseudovibrio</taxon>
    </lineage>
</organism>
<gene>
    <name evidence="1" type="ORF">A3843_04640</name>
</gene>
<proteinExistence type="predicted"/>
<evidence type="ECO:0000313" key="1">
    <source>
        <dbReference type="EMBL" id="OKL45044.1"/>
    </source>
</evidence>
<reference evidence="1 2" key="1">
    <citation type="submission" date="2016-03" db="EMBL/GenBank/DDBJ databases">
        <title>Genome sequence of Nesiotobacter sp. nov., a moderately halophilic alphaproteobacterium isolated from the Yellow Sea, China.</title>
        <authorList>
            <person name="Zhang G."/>
            <person name="Zhang R."/>
        </authorList>
    </citation>
    <scope>NUCLEOTIDE SEQUENCE [LARGE SCALE GENOMIC DNA]</scope>
    <source>
        <strain evidence="1 2">WB1-6</strain>
    </source>
</reference>
<accession>A0A1U7JK25</accession>
<sequence length="445" mass="48935">MVKMLVVQTGLSDKNANAHPERRALFSLFKGYNLCFLTDAPVGAPPVRTLNAEVRGLATPDRLNLLAKHHLPTFAGQIRRFVDRAAFGGLAQDLSAVWEPLTKALSRFRLGPNDHILIPDCHLGLLHAVTQYYQKFGEDKLPRLHLRFRCPKDPNNYLKGFGQKEALSSLVWSGKIALYTETEEHLFVLRAELPMPVAGAMVLPRRVSPFDPPVPHQPALPGTAPLVIGLLGKTDRGDGPPPPDLEAILSHLARLTVLRRSSQAFHFLVAASEKDRRTGIFRDLAREGRFGDQVTVEFLSTPMSSSTYSEGLARADALLVPTQPGAHEVTGVDLVLDGVFGGRPIVHTAHMAPQRFLNSQNGLPALSEREFAEALCVLWTHFDHYRAGAERMRILATQCLQPAARHRVFDRVPDRVPTNAIPLRPSVVISSRPEGPGAGFIGLGR</sequence>
<dbReference type="EMBL" id="LVVZ01000007">
    <property type="protein sequence ID" value="OKL45044.1"/>
    <property type="molecule type" value="Genomic_DNA"/>
</dbReference>
<evidence type="ECO:0008006" key="3">
    <source>
        <dbReference type="Google" id="ProtNLM"/>
    </source>
</evidence>
<dbReference type="AlphaFoldDB" id="A0A1U7JK25"/>
<evidence type="ECO:0000313" key="2">
    <source>
        <dbReference type="Proteomes" id="UP000185783"/>
    </source>
</evidence>
<keyword evidence="2" id="KW-1185">Reference proteome</keyword>
<comment type="caution">
    <text evidence="1">The sequence shown here is derived from an EMBL/GenBank/DDBJ whole genome shotgun (WGS) entry which is preliminary data.</text>
</comment>
<dbReference type="RefSeq" id="WP_028481659.1">
    <property type="nucleotide sequence ID" value="NZ_LVVZ01000007.1"/>
</dbReference>
<dbReference type="Proteomes" id="UP000185783">
    <property type="component" value="Unassembled WGS sequence"/>
</dbReference>
<protein>
    <recommendedName>
        <fullName evidence="3">Glycosyl transferases group 1</fullName>
    </recommendedName>
</protein>